<dbReference type="AlphaFoldDB" id="A0A8J5VP27"/>
<reference evidence="1" key="1">
    <citation type="journal article" date="2021" name="bioRxiv">
        <title>Whole Genome Assembly and Annotation of Northern Wild Rice, Zizania palustris L., Supports a Whole Genome Duplication in the Zizania Genus.</title>
        <authorList>
            <person name="Haas M."/>
            <person name="Kono T."/>
            <person name="Macchietto M."/>
            <person name="Millas R."/>
            <person name="McGilp L."/>
            <person name="Shao M."/>
            <person name="Duquette J."/>
            <person name="Hirsch C.N."/>
            <person name="Kimball J."/>
        </authorList>
    </citation>
    <scope>NUCLEOTIDE SEQUENCE</scope>
    <source>
        <tissue evidence="1">Fresh leaf tissue</tissue>
    </source>
</reference>
<protein>
    <submittedName>
        <fullName evidence="1">Uncharacterized protein</fullName>
    </submittedName>
</protein>
<reference evidence="1" key="2">
    <citation type="submission" date="2021-02" db="EMBL/GenBank/DDBJ databases">
        <authorList>
            <person name="Kimball J.A."/>
            <person name="Haas M.W."/>
            <person name="Macchietto M."/>
            <person name="Kono T."/>
            <person name="Duquette J."/>
            <person name="Shao M."/>
        </authorList>
    </citation>
    <scope>NUCLEOTIDE SEQUENCE</scope>
    <source>
        <tissue evidence="1">Fresh leaf tissue</tissue>
    </source>
</reference>
<accession>A0A8J5VP27</accession>
<dbReference type="Proteomes" id="UP000729402">
    <property type="component" value="Unassembled WGS sequence"/>
</dbReference>
<keyword evidence="2" id="KW-1185">Reference proteome</keyword>
<sequence>MLPSPPVLAGAGHYLSSPTALLPFYPRSQALPASPPDSGLRSSKIWHDANVLEIYVEVIGLMYCNKAKHKLLKRMFHRFFTSLRYKADMKFSFPVTYVSV</sequence>
<evidence type="ECO:0000313" key="1">
    <source>
        <dbReference type="EMBL" id="KAG8065536.1"/>
    </source>
</evidence>
<dbReference type="EMBL" id="JAAALK010000285">
    <property type="protein sequence ID" value="KAG8065536.1"/>
    <property type="molecule type" value="Genomic_DNA"/>
</dbReference>
<proteinExistence type="predicted"/>
<name>A0A8J5VP27_ZIZPA</name>
<gene>
    <name evidence="1" type="ORF">GUJ93_ZPchr0004g39227</name>
</gene>
<evidence type="ECO:0000313" key="2">
    <source>
        <dbReference type="Proteomes" id="UP000729402"/>
    </source>
</evidence>
<comment type="caution">
    <text evidence="1">The sequence shown here is derived from an EMBL/GenBank/DDBJ whole genome shotgun (WGS) entry which is preliminary data.</text>
</comment>
<organism evidence="1 2">
    <name type="scientific">Zizania palustris</name>
    <name type="common">Northern wild rice</name>
    <dbReference type="NCBI Taxonomy" id="103762"/>
    <lineage>
        <taxon>Eukaryota</taxon>
        <taxon>Viridiplantae</taxon>
        <taxon>Streptophyta</taxon>
        <taxon>Embryophyta</taxon>
        <taxon>Tracheophyta</taxon>
        <taxon>Spermatophyta</taxon>
        <taxon>Magnoliopsida</taxon>
        <taxon>Liliopsida</taxon>
        <taxon>Poales</taxon>
        <taxon>Poaceae</taxon>
        <taxon>BOP clade</taxon>
        <taxon>Oryzoideae</taxon>
        <taxon>Oryzeae</taxon>
        <taxon>Zizaniinae</taxon>
        <taxon>Zizania</taxon>
    </lineage>
</organism>